<keyword evidence="4" id="KW-1185">Reference proteome</keyword>
<proteinExistence type="predicted"/>
<dbReference type="Gene3D" id="2.60.40.10">
    <property type="entry name" value="Immunoglobulins"/>
    <property type="match status" value="2"/>
</dbReference>
<accession>A0ABV5L0I4</accession>
<feature type="signal peptide" evidence="1">
    <location>
        <begin position="1"/>
        <end position="26"/>
    </location>
</feature>
<dbReference type="InterPro" id="IPR036116">
    <property type="entry name" value="FN3_sf"/>
</dbReference>
<keyword evidence="1" id="KW-0732">Signal</keyword>
<evidence type="ECO:0000259" key="2">
    <source>
        <dbReference type="SMART" id="SM00060"/>
    </source>
</evidence>
<name>A0ABV5L0I4_9BACL</name>
<dbReference type="InterPro" id="IPR003961">
    <property type="entry name" value="FN3_dom"/>
</dbReference>
<dbReference type="EMBL" id="JBHMDO010000055">
    <property type="protein sequence ID" value="MFB9330976.1"/>
    <property type="molecule type" value="Genomic_DNA"/>
</dbReference>
<sequence length="747" mass="80857">MLLNRRSVIASVLLSSLLLVPLPVLAAPEYITIEEFQPTNDTDSPVYVHDLVNIRLKTSSLDTVSRVNVHIDSVAAELIQVGTDPRCGAYDGCAVWEGSLQIGSLAKGPKEAVVQATDAAGHTGVKKYPLLYHNPPRLQIEQPKPFAAALPSLPIKASCADDLGYVCQVKVEVRIGDEPSDAKLPIASYRSNIDGNFHLNEAAAGLNARENAYIVFTARDSVGQTVTEERLIYAEAEHAKLEALAFDGAAIDYQPSSQRVLSYNAAVNQLEIKHAITNEAQTIPILFADKPAYAYLTPKGAIFEWKQANGTNQLVEWRDGKIMQLGSVNPTSLKVKGSYAIFTQYAAGKGQLFIRRNLISGINQVIGSAQYVSSGQTDLAENGTVVYALSEPGNQNVYKYTGAQPIAVTRDPLKISSQPVTDGSGVLFMQMSPDGAQRKLILLKADGSTTVLEADKYIDPPLKLNNGWAAYRAAEADGKRRLWVWSPGGDKKLASSLSQTAKLEALAGNGDVAFSTFDQELYISRVYGDHRGYSRVSSYHVKPFWKDAAWYGKLGDHLVRIRVPEEDAAPQWPPASTLQRTGNVLTWSAATDDVGVTRYRVYAGDEFLGEVPGDILTFAFDPTAVRSGGDIHIRAVDAAGNESLDHPVSSEFIEPDDGGSPPYWPLGSELVTHAGGGAVRLNWAPATDDTGIVAYRIYRDDYLLAEVGELTFQLDPLAAGHSYTFRVEAVDGAGKRSSDSLSAILNL</sequence>
<feature type="chain" id="PRO_5045218544" description="Fibronectin type-III domain-containing protein" evidence="1">
    <location>
        <begin position="27"/>
        <end position="747"/>
    </location>
</feature>
<dbReference type="InterPro" id="IPR013783">
    <property type="entry name" value="Ig-like_fold"/>
</dbReference>
<dbReference type="Proteomes" id="UP001589747">
    <property type="component" value="Unassembled WGS sequence"/>
</dbReference>
<comment type="caution">
    <text evidence="3">The sequence shown here is derived from an EMBL/GenBank/DDBJ whole genome shotgun (WGS) entry which is preliminary data.</text>
</comment>
<dbReference type="CDD" id="cd00063">
    <property type="entry name" value="FN3"/>
    <property type="match status" value="1"/>
</dbReference>
<protein>
    <recommendedName>
        <fullName evidence="2">Fibronectin type-III domain-containing protein</fullName>
    </recommendedName>
</protein>
<evidence type="ECO:0000256" key="1">
    <source>
        <dbReference type="SAM" id="SignalP"/>
    </source>
</evidence>
<feature type="domain" description="Fibronectin type-III" evidence="2">
    <location>
        <begin position="659"/>
        <end position="736"/>
    </location>
</feature>
<evidence type="ECO:0000313" key="4">
    <source>
        <dbReference type="Proteomes" id="UP001589747"/>
    </source>
</evidence>
<organism evidence="3 4">
    <name type="scientific">Paenibacillus aurantiacus</name>
    <dbReference type="NCBI Taxonomy" id="1936118"/>
    <lineage>
        <taxon>Bacteria</taxon>
        <taxon>Bacillati</taxon>
        <taxon>Bacillota</taxon>
        <taxon>Bacilli</taxon>
        <taxon>Bacillales</taxon>
        <taxon>Paenibacillaceae</taxon>
        <taxon>Paenibacillus</taxon>
    </lineage>
</organism>
<gene>
    <name evidence="3" type="ORF">ACFFSY_33980</name>
</gene>
<dbReference type="RefSeq" id="WP_377502882.1">
    <property type="nucleotide sequence ID" value="NZ_JBHMDO010000055.1"/>
</dbReference>
<dbReference type="SMART" id="SM00060">
    <property type="entry name" value="FN3"/>
    <property type="match status" value="1"/>
</dbReference>
<evidence type="ECO:0000313" key="3">
    <source>
        <dbReference type="EMBL" id="MFB9330976.1"/>
    </source>
</evidence>
<dbReference type="SUPFAM" id="SSF49265">
    <property type="entry name" value="Fibronectin type III"/>
    <property type="match status" value="1"/>
</dbReference>
<reference evidence="3 4" key="1">
    <citation type="submission" date="2024-09" db="EMBL/GenBank/DDBJ databases">
        <authorList>
            <person name="Sun Q."/>
            <person name="Mori K."/>
        </authorList>
    </citation>
    <scope>NUCLEOTIDE SEQUENCE [LARGE SCALE GENOMIC DNA]</scope>
    <source>
        <strain evidence="3 4">TISTR 2452</strain>
    </source>
</reference>